<name>I7LW90_TETTS</name>
<keyword evidence="2" id="KW-1133">Transmembrane helix</keyword>
<dbReference type="PROSITE" id="PS50222">
    <property type="entry name" value="EF_HAND_2"/>
    <property type="match status" value="1"/>
</dbReference>
<dbReference type="PROSITE" id="PS00018">
    <property type="entry name" value="EF_HAND_1"/>
    <property type="match status" value="1"/>
</dbReference>
<evidence type="ECO:0000256" key="2">
    <source>
        <dbReference type="SAM" id="Phobius"/>
    </source>
</evidence>
<dbReference type="GeneID" id="7838305"/>
<evidence type="ECO:0000256" key="1">
    <source>
        <dbReference type="ARBA" id="ARBA00022837"/>
    </source>
</evidence>
<evidence type="ECO:0000313" key="5">
    <source>
        <dbReference type="Proteomes" id="UP000009168"/>
    </source>
</evidence>
<feature type="domain" description="EF-hand" evidence="3">
    <location>
        <begin position="128"/>
        <end position="163"/>
    </location>
</feature>
<dbReference type="KEGG" id="tet:TTHERM_00317430"/>
<dbReference type="AlphaFoldDB" id="I7LW90"/>
<keyword evidence="1" id="KW-0106">Calcium</keyword>
<feature type="transmembrane region" description="Helical" evidence="2">
    <location>
        <begin position="20"/>
        <end position="39"/>
    </location>
</feature>
<dbReference type="EMBL" id="GG662605">
    <property type="protein sequence ID" value="EAS01179.2"/>
    <property type="molecule type" value="Genomic_DNA"/>
</dbReference>
<dbReference type="InterPro" id="IPR011992">
    <property type="entry name" value="EF-hand-dom_pair"/>
</dbReference>
<sequence>MDLITQLMPLCLQQLFCIKNYFACTGFIIVLFCISLFAVEQWENSRLQNAQVTENYDHLNLAQIKELSFNQANQVVEGVIQIAKQALSSKNKQVFKKQINHYDSIITRNKLQGMNLMIDSSIISLLQNLPQVQQLIFEIIDKNNDKQISQKELNRTIHGVYRHLQDKKLVDDFSKELFQKINKGQSFNFQQFQQYFISFLASLLTSSTKPFENTPPFEKEDIKGLILYLSSERRIWDNCLYTAFKILNKNNDQYVTVDEISTFLISINKNIWNDAKPYVQQILGYMRITGNSNGEQFNLGQLITFGELVRPYMGQILDKYIN</sequence>
<keyword evidence="2" id="KW-0472">Membrane</keyword>
<reference evidence="5" key="1">
    <citation type="journal article" date="2006" name="PLoS Biol.">
        <title>Macronuclear genome sequence of the ciliate Tetrahymena thermophila, a model eukaryote.</title>
        <authorList>
            <person name="Eisen J.A."/>
            <person name="Coyne R.S."/>
            <person name="Wu M."/>
            <person name="Wu D."/>
            <person name="Thiagarajan M."/>
            <person name="Wortman J.R."/>
            <person name="Badger J.H."/>
            <person name="Ren Q."/>
            <person name="Amedeo P."/>
            <person name="Jones K.M."/>
            <person name="Tallon L.J."/>
            <person name="Delcher A.L."/>
            <person name="Salzberg S.L."/>
            <person name="Silva J.C."/>
            <person name="Haas B.J."/>
            <person name="Majoros W.H."/>
            <person name="Farzad M."/>
            <person name="Carlton J.M."/>
            <person name="Smith R.K. Jr."/>
            <person name="Garg J."/>
            <person name="Pearlman R.E."/>
            <person name="Karrer K.M."/>
            <person name="Sun L."/>
            <person name="Manning G."/>
            <person name="Elde N.C."/>
            <person name="Turkewitz A.P."/>
            <person name="Asai D.J."/>
            <person name="Wilkes D.E."/>
            <person name="Wang Y."/>
            <person name="Cai H."/>
            <person name="Collins K."/>
            <person name="Stewart B.A."/>
            <person name="Lee S.R."/>
            <person name="Wilamowska K."/>
            <person name="Weinberg Z."/>
            <person name="Ruzzo W.L."/>
            <person name="Wloga D."/>
            <person name="Gaertig J."/>
            <person name="Frankel J."/>
            <person name="Tsao C.-C."/>
            <person name="Gorovsky M.A."/>
            <person name="Keeling P.J."/>
            <person name="Waller R.F."/>
            <person name="Patron N.J."/>
            <person name="Cherry J.M."/>
            <person name="Stover N.A."/>
            <person name="Krieger C.J."/>
            <person name="del Toro C."/>
            <person name="Ryder H.F."/>
            <person name="Williamson S.C."/>
            <person name="Barbeau R.A."/>
            <person name="Hamilton E.P."/>
            <person name="Orias E."/>
        </authorList>
    </citation>
    <scope>NUCLEOTIDE SEQUENCE [LARGE SCALE GENOMIC DNA]</scope>
    <source>
        <strain evidence="5">SB210</strain>
    </source>
</reference>
<dbReference type="InParanoid" id="I7LW90"/>
<evidence type="ECO:0000313" key="4">
    <source>
        <dbReference type="EMBL" id="EAS01179.2"/>
    </source>
</evidence>
<dbReference type="SUPFAM" id="SSF47473">
    <property type="entry name" value="EF-hand"/>
    <property type="match status" value="1"/>
</dbReference>
<dbReference type="GO" id="GO:0005509">
    <property type="term" value="F:calcium ion binding"/>
    <property type="evidence" value="ECO:0007669"/>
    <property type="project" value="InterPro"/>
</dbReference>
<dbReference type="Gene3D" id="1.10.238.10">
    <property type="entry name" value="EF-hand"/>
    <property type="match status" value="1"/>
</dbReference>
<keyword evidence="5" id="KW-1185">Reference proteome</keyword>
<keyword evidence="2 4" id="KW-0812">Transmembrane</keyword>
<evidence type="ECO:0000259" key="3">
    <source>
        <dbReference type="PROSITE" id="PS50222"/>
    </source>
</evidence>
<dbReference type="InterPro" id="IPR002048">
    <property type="entry name" value="EF_hand_dom"/>
</dbReference>
<protein>
    <submittedName>
        <fullName evidence="4">Transmembrane protein, putative</fullName>
    </submittedName>
</protein>
<dbReference type="Proteomes" id="UP000009168">
    <property type="component" value="Unassembled WGS sequence"/>
</dbReference>
<proteinExistence type="predicted"/>
<dbReference type="RefSeq" id="XP_001021424.2">
    <property type="nucleotide sequence ID" value="XM_001021424.2"/>
</dbReference>
<gene>
    <name evidence="4" type="ORF">TTHERM_00317430</name>
</gene>
<dbReference type="InterPro" id="IPR018247">
    <property type="entry name" value="EF_Hand_1_Ca_BS"/>
</dbReference>
<organism evidence="4 5">
    <name type="scientific">Tetrahymena thermophila (strain SB210)</name>
    <dbReference type="NCBI Taxonomy" id="312017"/>
    <lineage>
        <taxon>Eukaryota</taxon>
        <taxon>Sar</taxon>
        <taxon>Alveolata</taxon>
        <taxon>Ciliophora</taxon>
        <taxon>Intramacronucleata</taxon>
        <taxon>Oligohymenophorea</taxon>
        <taxon>Hymenostomatida</taxon>
        <taxon>Tetrahymenina</taxon>
        <taxon>Tetrahymenidae</taxon>
        <taxon>Tetrahymena</taxon>
    </lineage>
</organism>
<accession>I7LW90</accession>